<keyword evidence="2 5" id="KW-0812">Transmembrane</keyword>
<feature type="transmembrane region" description="Helical" evidence="5">
    <location>
        <begin position="277"/>
        <end position="296"/>
    </location>
</feature>
<feature type="domain" description="O-antigen ligase-related" evidence="6">
    <location>
        <begin position="237"/>
        <end position="383"/>
    </location>
</feature>
<reference evidence="7 8" key="1">
    <citation type="submission" date="2016-12" db="EMBL/GenBank/DDBJ databases">
        <title>Trade-off between light-utilization and light-protection in marine flavobacteria.</title>
        <authorList>
            <person name="Kumagai Y."/>
            <person name="Yoshizawa S."/>
            <person name="Kogure K."/>
            <person name="Iwasaki W."/>
        </authorList>
    </citation>
    <scope>NUCLEOTIDE SEQUENCE [LARGE SCALE GENOMIC DNA]</scope>
    <source>
        <strain evidence="7 8">KCTC 12100</strain>
    </source>
</reference>
<dbReference type="PANTHER" id="PTHR37422">
    <property type="entry name" value="TEICHURONIC ACID BIOSYNTHESIS PROTEIN TUAE"/>
    <property type="match status" value="1"/>
</dbReference>
<accession>A0A2P6CEG5</accession>
<proteinExistence type="predicted"/>
<evidence type="ECO:0000313" key="8">
    <source>
        <dbReference type="Proteomes" id="UP000247345"/>
    </source>
</evidence>
<organism evidence="7 8">
    <name type="scientific">Polaribacter butkevichii</name>
    <dbReference type="NCBI Taxonomy" id="218490"/>
    <lineage>
        <taxon>Bacteria</taxon>
        <taxon>Pseudomonadati</taxon>
        <taxon>Bacteroidota</taxon>
        <taxon>Flavobacteriia</taxon>
        <taxon>Flavobacteriales</taxon>
        <taxon>Flavobacteriaceae</taxon>
    </lineage>
</organism>
<evidence type="ECO:0000256" key="1">
    <source>
        <dbReference type="ARBA" id="ARBA00004141"/>
    </source>
</evidence>
<feature type="transmembrane region" description="Helical" evidence="5">
    <location>
        <begin position="127"/>
        <end position="150"/>
    </location>
</feature>
<dbReference type="RefSeq" id="WP_105048969.1">
    <property type="nucleotide sequence ID" value="NZ_CP150661.1"/>
</dbReference>
<feature type="transmembrane region" description="Helical" evidence="5">
    <location>
        <begin position="406"/>
        <end position="431"/>
    </location>
</feature>
<feature type="transmembrane region" description="Helical" evidence="5">
    <location>
        <begin position="200"/>
        <end position="221"/>
    </location>
</feature>
<evidence type="ECO:0000256" key="5">
    <source>
        <dbReference type="SAM" id="Phobius"/>
    </source>
</evidence>
<dbReference type="AlphaFoldDB" id="A0A2P6CEG5"/>
<feature type="transmembrane region" description="Helical" evidence="5">
    <location>
        <begin position="55"/>
        <end position="76"/>
    </location>
</feature>
<keyword evidence="4 5" id="KW-0472">Membrane</keyword>
<feature type="transmembrane region" description="Helical" evidence="5">
    <location>
        <begin position="82"/>
        <end position="98"/>
    </location>
</feature>
<evidence type="ECO:0000256" key="2">
    <source>
        <dbReference type="ARBA" id="ARBA00022692"/>
    </source>
</evidence>
<feature type="transmembrane region" description="Helical" evidence="5">
    <location>
        <begin position="31"/>
        <end position="48"/>
    </location>
</feature>
<keyword evidence="8" id="KW-1185">Reference proteome</keyword>
<feature type="transmembrane region" description="Helical" evidence="5">
    <location>
        <begin position="162"/>
        <end position="180"/>
    </location>
</feature>
<evidence type="ECO:0000259" key="6">
    <source>
        <dbReference type="Pfam" id="PF04932"/>
    </source>
</evidence>
<protein>
    <recommendedName>
        <fullName evidence="6">O-antigen ligase-related domain-containing protein</fullName>
    </recommendedName>
</protein>
<evidence type="ECO:0000256" key="4">
    <source>
        <dbReference type="ARBA" id="ARBA00023136"/>
    </source>
</evidence>
<feature type="transmembrane region" description="Helical" evidence="5">
    <location>
        <begin position="375"/>
        <end position="394"/>
    </location>
</feature>
<dbReference type="Proteomes" id="UP000247345">
    <property type="component" value="Unassembled WGS sequence"/>
</dbReference>
<feature type="transmembrane region" description="Helical" evidence="5">
    <location>
        <begin position="251"/>
        <end position="270"/>
    </location>
</feature>
<comment type="subcellular location">
    <subcellularLocation>
        <location evidence="1">Membrane</location>
        <topology evidence="1">Multi-pass membrane protein</topology>
    </subcellularLocation>
</comment>
<feature type="transmembrane region" description="Helical" evidence="5">
    <location>
        <begin position="7"/>
        <end position="25"/>
    </location>
</feature>
<dbReference type="InterPro" id="IPR007016">
    <property type="entry name" value="O-antigen_ligase-rel_domated"/>
</dbReference>
<evidence type="ECO:0000256" key="3">
    <source>
        <dbReference type="ARBA" id="ARBA00022989"/>
    </source>
</evidence>
<dbReference type="OrthoDB" id="1118890at2"/>
<dbReference type="PANTHER" id="PTHR37422:SF13">
    <property type="entry name" value="LIPOPOLYSACCHARIDE BIOSYNTHESIS PROTEIN PA4999-RELATED"/>
    <property type="match status" value="1"/>
</dbReference>
<name>A0A2P6CEG5_9FLAO</name>
<sequence>MIQKILNNKLLFIFIHILFGYLGTFSFFPKAFGLVCLIVPIILIISTNNRNEESFLFAAYIVGAEIFVRMIGGFFLYETGKYGVVLFLALGIFMGPFKQKFSIHYLFYILLLLLGIVFTQVPEGESLRTNIVFNLSGPIVLGFSALYFYLRPISKQKLMDGLFFMLLPLFSMVTFLFFRTPDLKEIVFGTAAMFETTGGFGPNQVATAVGLGMVILTIFIFSKEKLTGYLYLDAFFLIYFTYRGLLTFSRGGIFTAVIALIFFSFFFILYKKMSMQVIFKYLLILVFFIVGIWVYTSNITGGMLDNRYTGKNAAGKQKEDITTGRGDLLFFQFTSFFEHPLGIGVGNGKYERMKSNQRITAASHNEVGRLVEEHGLIGFVLLLLLLIMPLINFFKSNNLQKAFIITFYLMWFLTINHSAMRVALPGFIYALSLIRITHIENGLIDDK</sequence>
<dbReference type="EMBL" id="MSCK01000001">
    <property type="protein sequence ID" value="PQJ73305.1"/>
    <property type="molecule type" value="Genomic_DNA"/>
</dbReference>
<gene>
    <name evidence="7" type="ORF">BTO14_08540</name>
</gene>
<dbReference type="GO" id="GO:0016020">
    <property type="term" value="C:membrane"/>
    <property type="evidence" value="ECO:0007669"/>
    <property type="project" value="UniProtKB-SubCell"/>
</dbReference>
<keyword evidence="3 5" id="KW-1133">Transmembrane helix</keyword>
<feature type="transmembrane region" description="Helical" evidence="5">
    <location>
        <begin position="228"/>
        <end position="245"/>
    </location>
</feature>
<dbReference type="InterPro" id="IPR051533">
    <property type="entry name" value="WaaL-like"/>
</dbReference>
<dbReference type="Pfam" id="PF04932">
    <property type="entry name" value="Wzy_C"/>
    <property type="match status" value="1"/>
</dbReference>
<evidence type="ECO:0000313" key="7">
    <source>
        <dbReference type="EMBL" id="PQJ73305.1"/>
    </source>
</evidence>
<feature type="transmembrane region" description="Helical" evidence="5">
    <location>
        <begin position="105"/>
        <end position="121"/>
    </location>
</feature>
<comment type="caution">
    <text evidence="7">The sequence shown here is derived from an EMBL/GenBank/DDBJ whole genome shotgun (WGS) entry which is preliminary data.</text>
</comment>